<keyword evidence="2" id="KW-1185">Reference proteome</keyword>
<gene>
    <name evidence="1" type="ORF">MRB53_011410</name>
</gene>
<accession>A0ACC2LVC7</accession>
<dbReference type="EMBL" id="CM056811">
    <property type="protein sequence ID" value="KAJ8637143.1"/>
    <property type="molecule type" value="Genomic_DNA"/>
</dbReference>
<reference evidence="1 2" key="1">
    <citation type="journal article" date="2022" name="Hortic Res">
        <title>A haplotype resolved chromosomal level avocado genome allows analysis of novel avocado genes.</title>
        <authorList>
            <person name="Nath O."/>
            <person name="Fletcher S.J."/>
            <person name="Hayward A."/>
            <person name="Shaw L.M."/>
            <person name="Masouleh A.K."/>
            <person name="Furtado A."/>
            <person name="Henry R.J."/>
            <person name="Mitter N."/>
        </authorList>
    </citation>
    <scope>NUCLEOTIDE SEQUENCE [LARGE SCALE GENOMIC DNA]</scope>
    <source>
        <strain evidence="2">cv. Hass</strain>
    </source>
</reference>
<proteinExistence type="predicted"/>
<dbReference type="Proteomes" id="UP001234297">
    <property type="component" value="Chromosome 3"/>
</dbReference>
<evidence type="ECO:0000313" key="2">
    <source>
        <dbReference type="Proteomes" id="UP001234297"/>
    </source>
</evidence>
<name>A0ACC2LVC7_PERAE</name>
<comment type="caution">
    <text evidence="1">The sequence shown here is derived from an EMBL/GenBank/DDBJ whole genome shotgun (WGS) entry which is preliminary data.</text>
</comment>
<protein>
    <submittedName>
        <fullName evidence="1">Uncharacterized protein</fullName>
    </submittedName>
</protein>
<evidence type="ECO:0000313" key="1">
    <source>
        <dbReference type="EMBL" id="KAJ8637143.1"/>
    </source>
</evidence>
<organism evidence="1 2">
    <name type="scientific">Persea americana</name>
    <name type="common">Avocado</name>
    <dbReference type="NCBI Taxonomy" id="3435"/>
    <lineage>
        <taxon>Eukaryota</taxon>
        <taxon>Viridiplantae</taxon>
        <taxon>Streptophyta</taxon>
        <taxon>Embryophyta</taxon>
        <taxon>Tracheophyta</taxon>
        <taxon>Spermatophyta</taxon>
        <taxon>Magnoliopsida</taxon>
        <taxon>Magnoliidae</taxon>
        <taxon>Laurales</taxon>
        <taxon>Lauraceae</taxon>
        <taxon>Persea</taxon>
    </lineage>
</organism>
<sequence length="174" mass="19512">MLVRPGPLVALMDRRFMLERRKSLRGAGDSFLSGWQSFRSSPLLFLAASSEIDGGKKRRKKKWADSVYGAYSLAMLFPIDFISKSLSPNTATMQHRRTSIKKLTMHQPSQVSRKLCDTIVFSQRPQKMVEASTDGEKAEVLALGEDFRWLYDNATGDEGELGGHPCGPMLQMPK</sequence>